<gene>
    <name evidence="1" type="ORF">M406DRAFT_331403</name>
</gene>
<protein>
    <submittedName>
        <fullName evidence="1">Uncharacterized protein</fullName>
    </submittedName>
</protein>
<dbReference type="GeneID" id="63837756"/>
<dbReference type="EMBL" id="MU032348">
    <property type="protein sequence ID" value="KAF3765094.1"/>
    <property type="molecule type" value="Genomic_DNA"/>
</dbReference>
<proteinExistence type="predicted"/>
<accession>A0A9P5CN55</accession>
<dbReference type="RefSeq" id="XP_040776055.1">
    <property type="nucleotide sequence ID" value="XM_040920627.1"/>
</dbReference>
<sequence>MEANITVDVQDYRLAFPNGQSPFLLQSPVQHDGERGGMLLVRQDLGANNNEVSFKLPENLIPTNDPPHGTHAHGILLQSDPGRRYLKGDLVWLRDLSWNPGSNLDPSKIKVVNLRTWEDLVIDLQAACWVPRYRKLDHRANEQEVLTISGPPKRNANDKKLYVLAIVQRLSQSNEPSSASAASRGSQLEIKELVEKELFKYQNLSISPDGRRTAEKLFRWALTGVLQSPINEYSPLAQQTPLSSLPTMPSLQAVVPESSASGATPANADNDMIIGIENDPDFDRDAEELWAKGMAVLNKQSTIIEPICNLPKDTCPTPPRTFFITNRPSVDNPYPTHHHRLDHECPIGAAHEIHCVFPSPQIPLCIIPCTIKHQCCTTSVWPRNKSINKPSTVISLPIGDQGGVIVRGGSGVTRTQPDNHLYSDLPIAVKPMGFDARWNNDEMGRRAYGVGEREDIVDGEWNFATASLDGAVEDVNPNAASEVLASDKGGGNSQEDPDVFGDRHFFDEFKRRSSARHIYMYFNQ</sequence>
<keyword evidence="2" id="KW-1185">Reference proteome</keyword>
<reference evidence="1" key="1">
    <citation type="journal article" date="2020" name="Phytopathology">
        <title>Genome sequence of the chestnut blight fungus Cryphonectria parasitica EP155: A fundamental resource for an archetypical invasive plant pathogen.</title>
        <authorList>
            <person name="Crouch J.A."/>
            <person name="Dawe A."/>
            <person name="Aerts A."/>
            <person name="Barry K."/>
            <person name="Churchill A.C.L."/>
            <person name="Grimwood J."/>
            <person name="Hillman B."/>
            <person name="Milgroom M.G."/>
            <person name="Pangilinan J."/>
            <person name="Smith M."/>
            <person name="Salamov A."/>
            <person name="Schmutz J."/>
            <person name="Yadav J."/>
            <person name="Grigoriev I.V."/>
            <person name="Nuss D."/>
        </authorList>
    </citation>
    <scope>NUCLEOTIDE SEQUENCE</scope>
    <source>
        <strain evidence="1">EP155</strain>
    </source>
</reference>
<dbReference type="Proteomes" id="UP000803844">
    <property type="component" value="Unassembled WGS sequence"/>
</dbReference>
<evidence type="ECO:0000313" key="1">
    <source>
        <dbReference type="EMBL" id="KAF3765094.1"/>
    </source>
</evidence>
<organism evidence="1 2">
    <name type="scientific">Cryphonectria parasitica (strain ATCC 38755 / EP155)</name>
    <dbReference type="NCBI Taxonomy" id="660469"/>
    <lineage>
        <taxon>Eukaryota</taxon>
        <taxon>Fungi</taxon>
        <taxon>Dikarya</taxon>
        <taxon>Ascomycota</taxon>
        <taxon>Pezizomycotina</taxon>
        <taxon>Sordariomycetes</taxon>
        <taxon>Sordariomycetidae</taxon>
        <taxon>Diaporthales</taxon>
        <taxon>Cryphonectriaceae</taxon>
        <taxon>Cryphonectria-Endothia species complex</taxon>
        <taxon>Cryphonectria</taxon>
    </lineage>
</organism>
<comment type="caution">
    <text evidence="1">The sequence shown here is derived from an EMBL/GenBank/DDBJ whole genome shotgun (WGS) entry which is preliminary data.</text>
</comment>
<name>A0A9P5CN55_CRYP1</name>
<dbReference type="AlphaFoldDB" id="A0A9P5CN55"/>
<evidence type="ECO:0000313" key="2">
    <source>
        <dbReference type="Proteomes" id="UP000803844"/>
    </source>
</evidence>
<dbReference type="OrthoDB" id="4709576at2759"/>